<keyword evidence="3 7" id="KW-1133">Transmembrane helix</keyword>
<evidence type="ECO:0000256" key="7">
    <source>
        <dbReference type="SAM" id="Phobius"/>
    </source>
</evidence>
<feature type="transmembrane region" description="Helical" evidence="7">
    <location>
        <begin position="48"/>
        <end position="72"/>
    </location>
</feature>
<dbReference type="Pfam" id="PF20684">
    <property type="entry name" value="Fung_rhodopsin"/>
    <property type="match status" value="1"/>
</dbReference>
<comment type="subcellular location">
    <subcellularLocation>
        <location evidence="1">Membrane</location>
        <topology evidence="1">Multi-pass membrane protein</topology>
    </subcellularLocation>
</comment>
<reference evidence="9 10" key="1">
    <citation type="submission" date="2016-07" db="EMBL/GenBank/DDBJ databases">
        <title>Pervasive Adenine N6-methylation of Active Genes in Fungi.</title>
        <authorList>
            <consortium name="DOE Joint Genome Institute"/>
            <person name="Mondo S.J."/>
            <person name="Dannebaum R.O."/>
            <person name="Kuo R.C."/>
            <person name="Labutti K."/>
            <person name="Haridas S."/>
            <person name="Kuo A."/>
            <person name="Salamov A."/>
            <person name="Ahrendt S.R."/>
            <person name="Lipzen A."/>
            <person name="Sullivan W."/>
            <person name="Andreopoulos W.B."/>
            <person name="Clum A."/>
            <person name="Lindquist E."/>
            <person name="Daum C."/>
            <person name="Ramamoorthy G.K."/>
            <person name="Gryganskyi A."/>
            <person name="Culley D."/>
            <person name="Magnuson J.K."/>
            <person name="James T.Y."/>
            <person name="O'Malley M.A."/>
            <person name="Stajich J.E."/>
            <person name="Spatafora J.W."/>
            <person name="Visel A."/>
            <person name="Grigoriev I.V."/>
        </authorList>
    </citation>
    <scope>NUCLEOTIDE SEQUENCE [LARGE SCALE GENOMIC DNA]</scope>
    <source>
        <strain evidence="9 10">CBS 115471</strain>
    </source>
</reference>
<dbReference type="InterPro" id="IPR049326">
    <property type="entry name" value="Rhodopsin_dom_fungi"/>
</dbReference>
<feature type="compositionally biased region" description="Polar residues" evidence="6">
    <location>
        <begin position="304"/>
        <end position="322"/>
    </location>
</feature>
<feature type="transmembrane region" description="Helical" evidence="7">
    <location>
        <begin position="206"/>
        <end position="224"/>
    </location>
</feature>
<proteinExistence type="inferred from homology"/>
<accession>A0A1Y1ZV16</accession>
<name>A0A1Y1ZV16_9PLEO</name>
<feature type="region of interest" description="Disordered" evidence="6">
    <location>
        <begin position="341"/>
        <end position="366"/>
    </location>
</feature>
<dbReference type="PANTHER" id="PTHR33048">
    <property type="entry name" value="PTH11-LIKE INTEGRAL MEMBRANE PROTEIN (AFU_ORTHOLOGUE AFUA_5G11245)"/>
    <property type="match status" value="1"/>
</dbReference>
<evidence type="ECO:0000256" key="1">
    <source>
        <dbReference type="ARBA" id="ARBA00004141"/>
    </source>
</evidence>
<feature type="transmembrane region" description="Helical" evidence="7">
    <location>
        <begin position="92"/>
        <end position="115"/>
    </location>
</feature>
<evidence type="ECO:0000256" key="3">
    <source>
        <dbReference type="ARBA" id="ARBA00022989"/>
    </source>
</evidence>
<protein>
    <recommendedName>
        <fullName evidence="8">Rhodopsin domain-containing protein</fullName>
    </recommendedName>
</protein>
<dbReference type="Proteomes" id="UP000193144">
    <property type="component" value="Unassembled WGS sequence"/>
</dbReference>
<evidence type="ECO:0000256" key="4">
    <source>
        <dbReference type="ARBA" id="ARBA00023136"/>
    </source>
</evidence>
<dbReference type="EMBL" id="MCFA01000037">
    <property type="protein sequence ID" value="ORY13907.1"/>
    <property type="molecule type" value="Genomic_DNA"/>
</dbReference>
<feature type="region of interest" description="Disordered" evidence="6">
    <location>
        <begin position="293"/>
        <end position="324"/>
    </location>
</feature>
<keyword evidence="4 7" id="KW-0472">Membrane</keyword>
<comment type="caution">
    <text evidence="9">The sequence shown here is derived from an EMBL/GenBank/DDBJ whole genome shotgun (WGS) entry which is preliminary data.</text>
</comment>
<feature type="domain" description="Rhodopsin" evidence="8">
    <location>
        <begin position="32"/>
        <end position="271"/>
    </location>
</feature>
<dbReference type="STRING" id="1231657.A0A1Y1ZV16"/>
<keyword evidence="2 7" id="KW-0812">Transmembrane</keyword>
<dbReference type="OrthoDB" id="10017208at2759"/>
<evidence type="ECO:0000313" key="10">
    <source>
        <dbReference type="Proteomes" id="UP000193144"/>
    </source>
</evidence>
<evidence type="ECO:0000256" key="6">
    <source>
        <dbReference type="SAM" id="MobiDB-lite"/>
    </source>
</evidence>
<keyword evidence="10" id="KW-1185">Reference proteome</keyword>
<organism evidence="9 10">
    <name type="scientific">Clohesyomyces aquaticus</name>
    <dbReference type="NCBI Taxonomy" id="1231657"/>
    <lineage>
        <taxon>Eukaryota</taxon>
        <taxon>Fungi</taxon>
        <taxon>Dikarya</taxon>
        <taxon>Ascomycota</taxon>
        <taxon>Pezizomycotina</taxon>
        <taxon>Dothideomycetes</taxon>
        <taxon>Pleosporomycetidae</taxon>
        <taxon>Pleosporales</taxon>
        <taxon>Lindgomycetaceae</taxon>
        <taxon>Clohesyomyces</taxon>
    </lineage>
</organism>
<evidence type="ECO:0000259" key="8">
    <source>
        <dbReference type="Pfam" id="PF20684"/>
    </source>
</evidence>
<evidence type="ECO:0000313" key="9">
    <source>
        <dbReference type="EMBL" id="ORY13907.1"/>
    </source>
</evidence>
<feature type="compositionally biased region" description="Polar residues" evidence="6">
    <location>
        <begin position="352"/>
        <end position="364"/>
    </location>
</feature>
<comment type="similarity">
    <text evidence="5">Belongs to the SAT4 family.</text>
</comment>
<dbReference type="InterPro" id="IPR052337">
    <property type="entry name" value="SAT4-like"/>
</dbReference>
<feature type="transmembrane region" description="Helical" evidence="7">
    <location>
        <begin position="127"/>
        <end position="149"/>
    </location>
</feature>
<feature type="transmembrane region" description="Helical" evidence="7">
    <location>
        <begin position="169"/>
        <end position="194"/>
    </location>
</feature>
<gene>
    <name evidence="9" type="ORF">BCR34DRAFT_672729</name>
</gene>
<dbReference type="AlphaFoldDB" id="A0A1Y1ZV16"/>
<sequence>MVAPLCINTNPQKTLLTVPAIFLAFATIAVILRFHVRSAKKQRLLLDDWLCLVGLCLTYGCYASVVIAVVYGGLGKSIFTLMPENIPLVFKALTAVSTLWATTVAVVQLAILALYVRIFKVIRWHAYTCYAAMVVVLAWWASTFITLVTTCIPLDKFWTPGKPGKCIEVRPFCIGSGLTHVFIDIFILVFPLPIIWRLHTARSNKITISIACLLGLFATLGGLLRMDCLIQVLKYDESNFTQSAWIGVLFQLMENACGVICSCAPMLPTFVAKLGNSTFATSIRRFISSNLSRSSLRSGGSGNTARSGRSTHTQGSNRNPTIGSWRVNKIQKSTTFAVTTVGGDSQEHLAEGSTSRGDGASGTSVDIEMDTLKNTTLRLDT</sequence>
<dbReference type="GO" id="GO:0016020">
    <property type="term" value="C:membrane"/>
    <property type="evidence" value="ECO:0007669"/>
    <property type="project" value="UniProtKB-SubCell"/>
</dbReference>
<evidence type="ECO:0000256" key="5">
    <source>
        <dbReference type="ARBA" id="ARBA00038359"/>
    </source>
</evidence>
<dbReference type="PANTHER" id="PTHR33048:SF163">
    <property type="entry name" value="INTEGRAL MEMBRANE PROTEIN (AFU_ORTHOLOGUE AFUA_8G05510)"/>
    <property type="match status" value="1"/>
</dbReference>
<evidence type="ECO:0000256" key="2">
    <source>
        <dbReference type="ARBA" id="ARBA00022692"/>
    </source>
</evidence>
<feature type="transmembrane region" description="Helical" evidence="7">
    <location>
        <begin position="15"/>
        <end position="36"/>
    </location>
</feature>